<sequence length="176" mass="19196">MIALRWYAAVAARMLTAIGGPGHDQDDRRRPTPLQPPEHTAHVGTVAPFADAAAALAWGDRELENIVTLVERHTEPSGPPDQFGPPRLPDQSGPSRTSDHRAVHVSVLFCRLHPYLLRRGRVAETEVLGRAALRVARRLGDEVAEAYALGDLAGRHFLTGRRGDALDLTDRDRPAG</sequence>
<reference evidence="2 3" key="1">
    <citation type="submission" date="2020-08" db="EMBL/GenBank/DDBJ databases">
        <title>Genomic Encyclopedia of Type Strains, Phase III (KMG-III): the genomes of soil and plant-associated and newly described type strains.</title>
        <authorList>
            <person name="Whitman W."/>
        </authorList>
    </citation>
    <scope>NUCLEOTIDE SEQUENCE [LARGE SCALE GENOMIC DNA]</scope>
    <source>
        <strain evidence="2 3">CECT 3271</strain>
    </source>
</reference>
<feature type="region of interest" description="Disordered" evidence="1">
    <location>
        <begin position="72"/>
        <end position="98"/>
    </location>
</feature>
<organism evidence="2 3">
    <name type="scientific">Streptomyces calvus</name>
    <dbReference type="NCBI Taxonomy" id="67282"/>
    <lineage>
        <taxon>Bacteria</taxon>
        <taxon>Bacillati</taxon>
        <taxon>Actinomycetota</taxon>
        <taxon>Actinomycetes</taxon>
        <taxon>Kitasatosporales</taxon>
        <taxon>Streptomycetaceae</taxon>
        <taxon>Streptomyces</taxon>
    </lineage>
</organism>
<evidence type="ECO:0000313" key="2">
    <source>
        <dbReference type="EMBL" id="MBA8947191.1"/>
    </source>
</evidence>
<proteinExistence type="predicted"/>
<evidence type="ECO:0000256" key="1">
    <source>
        <dbReference type="SAM" id="MobiDB-lite"/>
    </source>
</evidence>
<feature type="region of interest" description="Disordered" evidence="1">
    <location>
        <begin position="18"/>
        <end position="38"/>
    </location>
</feature>
<protein>
    <submittedName>
        <fullName evidence="2">Uncharacterized protein</fullName>
    </submittedName>
</protein>
<name>A0AA40SJ93_9ACTN</name>
<feature type="compositionally biased region" description="Pro residues" evidence="1">
    <location>
        <begin position="77"/>
        <end position="88"/>
    </location>
</feature>
<comment type="caution">
    <text evidence="2">The sequence shown here is derived from an EMBL/GenBank/DDBJ whole genome shotgun (WGS) entry which is preliminary data.</text>
</comment>
<dbReference type="AlphaFoldDB" id="A0AA40SJ93"/>
<evidence type="ECO:0000313" key="3">
    <source>
        <dbReference type="Proteomes" id="UP000530412"/>
    </source>
</evidence>
<dbReference type="Proteomes" id="UP000530412">
    <property type="component" value="Unassembled WGS sequence"/>
</dbReference>
<accession>A0AA40SJ93</accession>
<dbReference type="EMBL" id="JACJIE010000018">
    <property type="protein sequence ID" value="MBA8947191.1"/>
    <property type="molecule type" value="Genomic_DNA"/>
</dbReference>
<gene>
    <name evidence="2" type="ORF">FHS33_005650</name>
</gene>
<dbReference type="RefSeq" id="WP_182675258.1">
    <property type="nucleotide sequence ID" value="NZ_BMSU01000002.1"/>
</dbReference>